<feature type="domain" description="Ig-like" evidence="10">
    <location>
        <begin position="507"/>
        <end position="599"/>
    </location>
</feature>
<comment type="subcellular location">
    <subcellularLocation>
        <location evidence="1">Membrane</location>
        <topology evidence="1">Single-pass membrane protein</topology>
    </subcellularLocation>
</comment>
<feature type="domain" description="Ig-like" evidence="10">
    <location>
        <begin position="319"/>
        <end position="405"/>
    </location>
</feature>
<dbReference type="GO" id="GO:0007156">
    <property type="term" value="P:homophilic cell adhesion via plasma membrane adhesion molecules"/>
    <property type="evidence" value="ECO:0007669"/>
    <property type="project" value="TreeGrafter"/>
</dbReference>
<dbReference type="GO" id="GO:0005886">
    <property type="term" value="C:plasma membrane"/>
    <property type="evidence" value="ECO:0007669"/>
    <property type="project" value="TreeGrafter"/>
</dbReference>
<evidence type="ECO:0000256" key="7">
    <source>
        <dbReference type="ARBA" id="ARBA00023136"/>
    </source>
</evidence>
<keyword evidence="9" id="KW-0393">Immunoglobulin domain</keyword>
<evidence type="ECO:0000256" key="9">
    <source>
        <dbReference type="ARBA" id="ARBA00023319"/>
    </source>
</evidence>
<evidence type="ECO:0000313" key="11">
    <source>
        <dbReference type="EMBL" id="CAD7012101.1"/>
    </source>
</evidence>
<evidence type="ECO:0000256" key="3">
    <source>
        <dbReference type="ARBA" id="ARBA00022729"/>
    </source>
</evidence>
<dbReference type="AlphaFoldDB" id="A0A811VAU8"/>
<dbReference type="SUPFAM" id="SSF48726">
    <property type="entry name" value="Immunoglobulin"/>
    <property type="match status" value="10"/>
</dbReference>
<dbReference type="CDD" id="cd20956">
    <property type="entry name" value="IgI_4_Dscam"/>
    <property type="match status" value="1"/>
</dbReference>
<feature type="domain" description="Ig-like" evidence="10">
    <location>
        <begin position="798"/>
        <end position="889"/>
    </location>
</feature>
<proteinExistence type="predicted"/>
<gene>
    <name evidence="11" type="ORF">CCAP1982_LOCUS20200</name>
</gene>
<keyword evidence="7" id="KW-0472">Membrane</keyword>
<keyword evidence="12" id="KW-1185">Reference proteome</keyword>
<keyword evidence="8" id="KW-1015">Disulfide bond</keyword>
<keyword evidence="6" id="KW-1133">Transmembrane helix</keyword>
<dbReference type="Proteomes" id="UP000606786">
    <property type="component" value="Unassembled WGS sequence"/>
</dbReference>
<evidence type="ECO:0000256" key="4">
    <source>
        <dbReference type="ARBA" id="ARBA00022737"/>
    </source>
</evidence>
<dbReference type="GO" id="GO:0030424">
    <property type="term" value="C:axon"/>
    <property type="evidence" value="ECO:0007669"/>
    <property type="project" value="TreeGrafter"/>
</dbReference>
<evidence type="ECO:0000259" key="10">
    <source>
        <dbReference type="PROSITE" id="PS50835"/>
    </source>
</evidence>
<dbReference type="InterPro" id="IPR036179">
    <property type="entry name" value="Ig-like_dom_sf"/>
</dbReference>
<feature type="domain" description="Ig-like" evidence="10">
    <location>
        <begin position="220"/>
        <end position="314"/>
    </location>
</feature>
<organism evidence="11 12">
    <name type="scientific">Ceratitis capitata</name>
    <name type="common">Mediterranean fruit fly</name>
    <name type="synonym">Tephritis capitata</name>
    <dbReference type="NCBI Taxonomy" id="7213"/>
    <lineage>
        <taxon>Eukaryota</taxon>
        <taxon>Metazoa</taxon>
        <taxon>Ecdysozoa</taxon>
        <taxon>Arthropoda</taxon>
        <taxon>Hexapoda</taxon>
        <taxon>Insecta</taxon>
        <taxon>Pterygota</taxon>
        <taxon>Neoptera</taxon>
        <taxon>Endopterygota</taxon>
        <taxon>Diptera</taxon>
        <taxon>Brachycera</taxon>
        <taxon>Muscomorpha</taxon>
        <taxon>Tephritoidea</taxon>
        <taxon>Tephritidae</taxon>
        <taxon>Ceratitis</taxon>
        <taxon>Ceratitis</taxon>
    </lineage>
</organism>
<dbReference type="PANTHER" id="PTHR10075:SF53">
    <property type="entry name" value="DOWN SYNDROME CELL ADHESION MOLECULE 1, ISOFORM BQ"/>
    <property type="match status" value="1"/>
</dbReference>
<dbReference type="GO" id="GO:0070593">
    <property type="term" value="P:dendrite self-avoidance"/>
    <property type="evidence" value="ECO:0007669"/>
    <property type="project" value="TreeGrafter"/>
</dbReference>
<dbReference type="FunFam" id="2.60.40.10:FF:000017">
    <property type="entry name" value="Down syndrome cell adhesion molecule b"/>
    <property type="match status" value="7"/>
</dbReference>
<comment type="caution">
    <text evidence="11">The sequence shown here is derived from an EMBL/GenBank/DDBJ whole genome shotgun (WGS) entry which is preliminary data.</text>
</comment>
<dbReference type="CDD" id="cd20953">
    <property type="entry name" value="IgI_2_Dscam"/>
    <property type="match status" value="1"/>
</dbReference>
<dbReference type="CDD" id="cd20957">
    <property type="entry name" value="IgC2_3_Dscam"/>
    <property type="match status" value="1"/>
</dbReference>
<reference evidence="11" key="1">
    <citation type="submission" date="2020-11" db="EMBL/GenBank/DDBJ databases">
        <authorList>
            <person name="Whitehead M."/>
        </authorList>
    </citation>
    <scope>NUCLEOTIDE SEQUENCE</scope>
    <source>
        <strain evidence="11">EGII</strain>
    </source>
</reference>
<sequence>MSRSIVEWKNISLFHLSVEIARGDSAKPVQHSAFRRVAPTVSGDRLQELTMRLSASFAVLCQAQAYPMPLFRWYKFIEGTTRKQAVILNERVKQVSGTLIIKDAVVEDSGKYLCVVNNSVGGESVETVLTVTAPLSAKIDPPTQTVDFGRPAVFTCQYSGNPIKTISWMKDGKSIGHSDQVLRIESVKKEDKGMYQCFVRNDQESAEASAELKLGGRFDPPVIRQAFQEETMEPGPSVFLKCVAGGNPTPEISWELDGKKIANIDRYQVGQYVTVNGDVVSYLNITSVHANDGGLYKCIAKSKVGVAEHSAKLNVYGLPYIRQMEKKAIVAGETLIVTCPVAGYPIDSIVWERDNRALPINRKQKVFPNGTLIIENVERNSDQATYTCVAKNAEGYSARGSLEVQVMVPPQIMPFSFGDEATNSGDSLGVQCSVTKGDLPINITWTLNNQTLKSGDFDIIIGRMSTKSSTLNIDYIAAEHRGVYACIATNRAGVSAYQAELQVNVPPAIHPFDFDAEANEGDSVQLTCHVAKGDLPLKIRWTHNDLPLFSHMGVLASKIGDRISLLTVESVKASNSGNYTCVASNKAGQSVYTAELLVNVLPQITPFSYDDIINTGDSVDLLCQIQKGDRPIKINWSFERAAGDARYDTLQPIMRTNRFSSKSSVLSIPRATPAHTGTYTCTATNGAGSTTYSTNLTVNVPPRITPFQFGEEPLNFGEPASIQCTIAGGDWPMNVKWLLNDYHLPAHLHIATTKFTRHTHALAIESVTADHAGNYTCVAENWAGKAEYTTPLIVNVAPKIAPFDFGEEPLNYGEPASIQCTILGGDLPINVTWLLNNATIDRYHDISFSRIGKRINVLSIESVAAHHAGFYSCHAQNKAGITAHTARLIVNVPPKITPFSFGDEPMNFGEPVSVHCIIPGGDLPVSVIWTLNRHPLLPDLEILTEKRGQRIHNLMIDAIEAKHTGNYTCIASNSAGRAEHSAQLIVNGLCVGKVFEAEE</sequence>
<feature type="domain" description="Ig-like" evidence="10">
    <location>
        <begin position="39"/>
        <end position="130"/>
    </location>
</feature>
<evidence type="ECO:0000313" key="12">
    <source>
        <dbReference type="Proteomes" id="UP000606786"/>
    </source>
</evidence>
<keyword evidence="5" id="KW-0130">Cell adhesion</keyword>
<feature type="domain" description="Ig-like" evidence="10">
    <location>
        <begin position="410"/>
        <end position="502"/>
    </location>
</feature>
<dbReference type="SMART" id="SM00408">
    <property type="entry name" value="IGc2"/>
    <property type="match status" value="10"/>
</dbReference>
<dbReference type="Gene3D" id="2.60.40.10">
    <property type="entry name" value="Immunoglobulins"/>
    <property type="match status" value="10"/>
</dbReference>
<dbReference type="EMBL" id="CAJHJT010000056">
    <property type="protein sequence ID" value="CAD7012101.1"/>
    <property type="molecule type" value="Genomic_DNA"/>
</dbReference>
<keyword evidence="4" id="KW-0677">Repeat</keyword>
<evidence type="ECO:0000256" key="8">
    <source>
        <dbReference type="ARBA" id="ARBA00023157"/>
    </source>
</evidence>
<dbReference type="Pfam" id="PF07679">
    <property type="entry name" value="I-set"/>
    <property type="match status" value="4"/>
</dbReference>
<dbReference type="InterPro" id="IPR013783">
    <property type="entry name" value="Ig-like_fold"/>
</dbReference>
<name>A0A811VAU8_CERCA</name>
<dbReference type="InterPro" id="IPR013098">
    <property type="entry name" value="Ig_I-set"/>
</dbReference>
<feature type="domain" description="Ig-like" evidence="10">
    <location>
        <begin position="702"/>
        <end position="795"/>
    </location>
</feature>
<dbReference type="PROSITE" id="PS50835">
    <property type="entry name" value="IG_LIKE"/>
    <property type="match status" value="10"/>
</dbReference>
<dbReference type="FunFam" id="2.60.40.10:FF:000302">
    <property type="entry name" value="Down syndrome cell adhesion molecule, isoform D"/>
    <property type="match status" value="1"/>
</dbReference>
<protein>
    <submittedName>
        <fullName evidence="11">(Mediterranean fruit fly) hypothetical protein</fullName>
    </submittedName>
</protein>
<keyword evidence="3" id="KW-0732">Signal</keyword>
<dbReference type="FunFam" id="2.60.40.10:FF:000308">
    <property type="entry name" value="Down syndrome cell adhesion molecule, isoform D"/>
    <property type="match status" value="1"/>
</dbReference>
<evidence type="ECO:0000256" key="2">
    <source>
        <dbReference type="ARBA" id="ARBA00022692"/>
    </source>
</evidence>
<feature type="domain" description="Ig-like" evidence="10">
    <location>
        <begin position="602"/>
        <end position="697"/>
    </location>
</feature>
<dbReference type="InterPro" id="IPR003599">
    <property type="entry name" value="Ig_sub"/>
</dbReference>
<accession>A0A811VAU8</accession>
<dbReference type="GO" id="GO:0098632">
    <property type="term" value="F:cell-cell adhesion mediator activity"/>
    <property type="evidence" value="ECO:0007669"/>
    <property type="project" value="TreeGrafter"/>
</dbReference>
<evidence type="ECO:0000256" key="5">
    <source>
        <dbReference type="ARBA" id="ARBA00022889"/>
    </source>
</evidence>
<feature type="domain" description="Ig-like" evidence="10">
    <location>
        <begin position="134"/>
        <end position="213"/>
    </location>
</feature>
<dbReference type="InterPro" id="IPR003598">
    <property type="entry name" value="Ig_sub2"/>
</dbReference>
<dbReference type="InterPro" id="IPR007110">
    <property type="entry name" value="Ig-like_dom"/>
</dbReference>
<feature type="domain" description="Ig-like" evidence="10">
    <location>
        <begin position="894"/>
        <end position="985"/>
    </location>
</feature>
<dbReference type="GO" id="GO:0007411">
    <property type="term" value="P:axon guidance"/>
    <property type="evidence" value="ECO:0007669"/>
    <property type="project" value="TreeGrafter"/>
</dbReference>
<evidence type="ECO:0000256" key="1">
    <source>
        <dbReference type="ARBA" id="ARBA00004167"/>
    </source>
</evidence>
<dbReference type="CDD" id="cd20958">
    <property type="entry name" value="IgI_5_Dscam"/>
    <property type="match status" value="1"/>
</dbReference>
<dbReference type="FunFam" id="2.60.40.10:FF:000324">
    <property type="entry name" value="Down syndrome cell adhesion molecule, isoform D"/>
    <property type="match status" value="1"/>
</dbReference>
<dbReference type="OrthoDB" id="5982258at2759"/>
<keyword evidence="2" id="KW-0812">Transmembrane</keyword>
<dbReference type="SMART" id="SM00409">
    <property type="entry name" value="IG"/>
    <property type="match status" value="10"/>
</dbReference>
<dbReference type="PANTHER" id="PTHR10075">
    <property type="entry name" value="BASIGIN RELATED"/>
    <property type="match status" value="1"/>
</dbReference>
<dbReference type="Pfam" id="PF13927">
    <property type="entry name" value="Ig_3"/>
    <property type="match status" value="6"/>
</dbReference>
<evidence type="ECO:0000256" key="6">
    <source>
        <dbReference type="ARBA" id="ARBA00022989"/>
    </source>
</evidence>